<dbReference type="Proteomes" id="UP001059295">
    <property type="component" value="Chromosome"/>
</dbReference>
<dbReference type="EC" id="1.17.99.6" evidence="10"/>
<dbReference type="EMBL" id="CP102294">
    <property type="protein sequence ID" value="UWN56930.1"/>
    <property type="molecule type" value="Genomic_DNA"/>
</dbReference>
<dbReference type="PANTHER" id="PTHR30002">
    <property type="entry name" value="EPOXYQUEUOSINE REDUCTASE"/>
    <property type="match status" value="1"/>
</dbReference>
<evidence type="ECO:0000256" key="5">
    <source>
        <dbReference type="ARBA" id="ARBA00022785"/>
    </source>
</evidence>
<dbReference type="PROSITE" id="PS00198">
    <property type="entry name" value="4FE4S_FER_1"/>
    <property type="match status" value="1"/>
</dbReference>
<dbReference type="InterPro" id="IPR004453">
    <property type="entry name" value="QueG"/>
</dbReference>
<evidence type="ECO:0000256" key="4">
    <source>
        <dbReference type="ARBA" id="ARBA00022723"/>
    </source>
</evidence>
<feature type="domain" description="4Fe-4S ferredoxin-type" evidence="9">
    <location>
        <begin position="174"/>
        <end position="202"/>
    </location>
</feature>
<name>A0ABY5UY82_9BACT</name>
<gene>
    <name evidence="10" type="primary">queG</name>
    <name evidence="10" type="ORF">NQ491_09775</name>
</gene>
<keyword evidence="7" id="KW-0408">Iron</keyword>
<dbReference type="NCBIfam" id="TIGR00276">
    <property type="entry name" value="tRNA epoxyqueuosine(34) reductase QueG"/>
    <property type="match status" value="1"/>
</dbReference>
<dbReference type="InterPro" id="IPR017900">
    <property type="entry name" value="4Fe4S_Fe_S_CS"/>
</dbReference>
<dbReference type="Pfam" id="PF08331">
    <property type="entry name" value="QueG_DUF1730"/>
    <property type="match status" value="1"/>
</dbReference>
<accession>A0ABY5UY82</accession>
<dbReference type="GeneID" id="82892023"/>
<proteinExistence type="predicted"/>
<dbReference type="Gene3D" id="3.30.70.20">
    <property type="match status" value="1"/>
</dbReference>
<keyword evidence="11" id="KW-1185">Reference proteome</keyword>
<dbReference type="Pfam" id="PF13484">
    <property type="entry name" value="Fer4_16"/>
    <property type="match status" value="1"/>
</dbReference>
<evidence type="ECO:0000256" key="8">
    <source>
        <dbReference type="ARBA" id="ARBA00023014"/>
    </source>
</evidence>
<dbReference type="InterPro" id="IPR017896">
    <property type="entry name" value="4Fe4S_Fe-S-bd"/>
</dbReference>
<evidence type="ECO:0000256" key="6">
    <source>
        <dbReference type="ARBA" id="ARBA00023002"/>
    </source>
</evidence>
<dbReference type="GO" id="GO:0052693">
    <property type="term" value="F:epoxyqueuosine reductase activity"/>
    <property type="evidence" value="ECO:0007669"/>
    <property type="project" value="UniProtKB-EC"/>
</dbReference>
<evidence type="ECO:0000256" key="3">
    <source>
        <dbReference type="ARBA" id="ARBA00022694"/>
    </source>
</evidence>
<reference evidence="10" key="1">
    <citation type="journal article" date="2022" name="Cell">
        <title>Design, construction, and in vivo augmentation of a complex gut microbiome.</title>
        <authorList>
            <person name="Cheng A.G."/>
            <person name="Ho P.Y."/>
            <person name="Aranda-Diaz A."/>
            <person name="Jain S."/>
            <person name="Yu F.B."/>
            <person name="Meng X."/>
            <person name="Wang M."/>
            <person name="Iakiviak M."/>
            <person name="Nagashima K."/>
            <person name="Zhao A."/>
            <person name="Murugkar P."/>
            <person name="Patil A."/>
            <person name="Atabakhsh K."/>
            <person name="Weakley A."/>
            <person name="Yan J."/>
            <person name="Brumbaugh A.R."/>
            <person name="Higginbottom S."/>
            <person name="Dimas A."/>
            <person name="Shiver A.L."/>
            <person name="Deutschbauer A."/>
            <person name="Neff N."/>
            <person name="Sonnenburg J.L."/>
            <person name="Huang K.C."/>
            <person name="Fischbach M.A."/>
        </authorList>
    </citation>
    <scope>NUCLEOTIDE SEQUENCE</scope>
    <source>
        <strain evidence="10">AP11</strain>
    </source>
</reference>
<keyword evidence="3" id="KW-0819">tRNA processing</keyword>
<keyword evidence="2" id="KW-0963">Cytoplasm</keyword>
<dbReference type="RefSeq" id="WP_019245748.1">
    <property type="nucleotide sequence ID" value="NZ_CAPH01000009.1"/>
</dbReference>
<organism evidence="10 11">
    <name type="scientific">Alistipes ihumii AP11</name>
    <dbReference type="NCBI Taxonomy" id="1211813"/>
    <lineage>
        <taxon>Bacteria</taxon>
        <taxon>Pseudomonadati</taxon>
        <taxon>Bacteroidota</taxon>
        <taxon>Bacteroidia</taxon>
        <taxon>Bacteroidales</taxon>
        <taxon>Rikenellaceae</taxon>
        <taxon>Alistipes</taxon>
    </lineage>
</organism>
<keyword evidence="6 10" id="KW-0560">Oxidoreductase</keyword>
<evidence type="ECO:0000313" key="11">
    <source>
        <dbReference type="Proteomes" id="UP001059295"/>
    </source>
</evidence>
<keyword evidence="4" id="KW-0479">Metal-binding</keyword>
<dbReference type="InterPro" id="IPR013542">
    <property type="entry name" value="QueG_DUF1730"/>
</dbReference>
<evidence type="ECO:0000256" key="2">
    <source>
        <dbReference type="ARBA" id="ARBA00022490"/>
    </source>
</evidence>
<evidence type="ECO:0000256" key="7">
    <source>
        <dbReference type="ARBA" id="ARBA00023004"/>
    </source>
</evidence>
<evidence type="ECO:0000313" key="10">
    <source>
        <dbReference type="EMBL" id="UWN56930.1"/>
    </source>
</evidence>
<dbReference type="PANTHER" id="PTHR30002:SF4">
    <property type="entry name" value="EPOXYQUEUOSINE REDUCTASE"/>
    <property type="match status" value="1"/>
</dbReference>
<keyword evidence="1" id="KW-0004">4Fe-4S</keyword>
<keyword evidence="8" id="KW-0411">Iron-sulfur</keyword>
<sequence>MNATERILRHASQLGFDDCAVARCHPLNSQRETFEEWLERGYDGSLSYLRRHVAKRFDPSLLVEGARSVIVCAVSYHRPLSEGDIPSRIASYAHSRDYHLTLREKLAELLVLVRELYPDSEGRAFTDTAPIVEKAWAAEAGLGWIGRNSLLIHPRLGSFVLLGEIVTTAELDAGRPTVPDGCGNCHRCIDACPAGAILPGRRIDASRCISRRTIERGEGDEGELHGWIFGCDLCQRACPHNRRAPIASNEAFRPVPELERMNAEQWLALNRAQFDRLFSQTPLARCGLQKLQDRIRKLGKE</sequence>
<evidence type="ECO:0000256" key="1">
    <source>
        <dbReference type="ARBA" id="ARBA00022485"/>
    </source>
</evidence>
<dbReference type="PROSITE" id="PS51379">
    <property type="entry name" value="4FE4S_FER_2"/>
    <property type="match status" value="1"/>
</dbReference>
<keyword evidence="5" id="KW-0671">Queuosine biosynthesis</keyword>
<evidence type="ECO:0000259" key="9">
    <source>
        <dbReference type="PROSITE" id="PS51379"/>
    </source>
</evidence>
<protein>
    <submittedName>
        <fullName evidence="10">tRNA epoxyqueuosine(34) reductase QueG</fullName>
        <ecNumber evidence="10">1.17.99.6</ecNumber>
    </submittedName>
</protein>
<dbReference type="SUPFAM" id="SSF54862">
    <property type="entry name" value="4Fe-4S ferredoxins"/>
    <property type="match status" value="1"/>
</dbReference>